<dbReference type="GO" id="GO:0003684">
    <property type="term" value="F:damaged DNA binding"/>
    <property type="evidence" value="ECO:0007669"/>
    <property type="project" value="TreeGrafter"/>
</dbReference>
<name>A0AAD6UQ22_9AGAR</name>
<feature type="region of interest" description="Disordered" evidence="1">
    <location>
        <begin position="495"/>
        <end position="673"/>
    </location>
</feature>
<organism evidence="2 3">
    <name type="scientific">Mycena pura</name>
    <dbReference type="NCBI Taxonomy" id="153505"/>
    <lineage>
        <taxon>Eukaryota</taxon>
        <taxon>Fungi</taxon>
        <taxon>Dikarya</taxon>
        <taxon>Basidiomycota</taxon>
        <taxon>Agaricomycotina</taxon>
        <taxon>Agaricomycetes</taxon>
        <taxon>Agaricomycetidae</taxon>
        <taxon>Agaricales</taxon>
        <taxon>Marasmiineae</taxon>
        <taxon>Mycenaceae</taxon>
        <taxon>Mycena</taxon>
    </lineage>
</organism>
<feature type="non-terminal residue" evidence="2">
    <location>
        <position position="969"/>
    </location>
</feature>
<feature type="region of interest" description="Disordered" evidence="1">
    <location>
        <begin position="436"/>
        <end position="483"/>
    </location>
</feature>
<dbReference type="GO" id="GO:0000724">
    <property type="term" value="P:double-strand break repair via homologous recombination"/>
    <property type="evidence" value="ECO:0007669"/>
    <property type="project" value="TreeGrafter"/>
</dbReference>
<evidence type="ECO:0000256" key="1">
    <source>
        <dbReference type="SAM" id="MobiDB-lite"/>
    </source>
</evidence>
<feature type="region of interest" description="Disordered" evidence="1">
    <location>
        <begin position="351"/>
        <end position="424"/>
    </location>
</feature>
<reference evidence="2" key="1">
    <citation type="submission" date="2023-03" db="EMBL/GenBank/DDBJ databases">
        <title>Massive genome expansion in bonnet fungi (Mycena s.s.) driven by repeated elements and novel gene families across ecological guilds.</title>
        <authorList>
            <consortium name="Lawrence Berkeley National Laboratory"/>
            <person name="Harder C.B."/>
            <person name="Miyauchi S."/>
            <person name="Viragh M."/>
            <person name="Kuo A."/>
            <person name="Thoen E."/>
            <person name="Andreopoulos B."/>
            <person name="Lu D."/>
            <person name="Skrede I."/>
            <person name="Drula E."/>
            <person name="Henrissat B."/>
            <person name="Morin E."/>
            <person name="Kohler A."/>
            <person name="Barry K."/>
            <person name="LaButti K."/>
            <person name="Morin E."/>
            <person name="Salamov A."/>
            <person name="Lipzen A."/>
            <person name="Mereny Z."/>
            <person name="Hegedus B."/>
            <person name="Baldrian P."/>
            <person name="Stursova M."/>
            <person name="Weitz H."/>
            <person name="Taylor A."/>
            <person name="Grigoriev I.V."/>
            <person name="Nagy L.G."/>
            <person name="Martin F."/>
            <person name="Kauserud H."/>
        </authorList>
    </citation>
    <scope>NUCLEOTIDE SEQUENCE</scope>
    <source>
        <strain evidence="2">9144</strain>
    </source>
</reference>
<dbReference type="PANTHER" id="PTHR12162">
    <property type="entry name" value="NIBRIN-RELATED"/>
    <property type="match status" value="1"/>
</dbReference>
<protein>
    <submittedName>
        <fullName evidence="2">Proline-rich protein</fullName>
    </submittedName>
</protein>
<feature type="region of interest" description="Disordered" evidence="1">
    <location>
        <begin position="795"/>
        <end position="945"/>
    </location>
</feature>
<feature type="compositionally biased region" description="Polar residues" evidence="1">
    <location>
        <begin position="827"/>
        <end position="840"/>
    </location>
</feature>
<dbReference type="GO" id="GO:0007095">
    <property type="term" value="P:mitotic G2 DNA damage checkpoint signaling"/>
    <property type="evidence" value="ECO:0007669"/>
    <property type="project" value="InterPro"/>
</dbReference>
<evidence type="ECO:0000313" key="3">
    <source>
        <dbReference type="Proteomes" id="UP001219525"/>
    </source>
</evidence>
<dbReference type="InterPro" id="IPR040227">
    <property type="entry name" value="Nibrin-rel"/>
</dbReference>
<feature type="compositionally biased region" description="Basic and acidic residues" evidence="1">
    <location>
        <begin position="587"/>
        <end position="596"/>
    </location>
</feature>
<dbReference type="Proteomes" id="UP001219525">
    <property type="component" value="Unassembled WGS sequence"/>
</dbReference>
<dbReference type="EMBL" id="JARJCW010000164">
    <property type="protein sequence ID" value="KAJ7189850.1"/>
    <property type="molecule type" value="Genomic_DNA"/>
</dbReference>
<keyword evidence="3" id="KW-1185">Reference proteome</keyword>
<accession>A0AAD6UQ22</accession>
<dbReference type="PANTHER" id="PTHR12162:SF0">
    <property type="entry name" value="NIBRIN"/>
    <property type="match status" value="1"/>
</dbReference>
<proteinExistence type="predicted"/>
<dbReference type="GO" id="GO:0030870">
    <property type="term" value="C:Mre11 complex"/>
    <property type="evidence" value="ECO:0007669"/>
    <property type="project" value="InterPro"/>
</dbReference>
<feature type="compositionally biased region" description="Low complexity" evidence="1">
    <location>
        <begin position="658"/>
        <end position="670"/>
    </location>
</feature>
<comment type="caution">
    <text evidence="2">The sequence shown here is derived from an EMBL/GenBank/DDBJ whole genome shotgun (WGS) entry which is preliminary data.</text>
</comment>
<dbReference type="AlphaFoldDB" id="A0AAD6UQ22"/>
<feature type="compositionally biased region" description="Pro residues" evidence="1">
    <location>
        <begin position="455"/>
        <end position="464"/>
    </location>
</feature>
<sequence>MWILTAEFDGQKEQEGPGVQKSKLLKTGKSYSLGRKDQPLCIKISKISHKHGEFTVGAFTQDDVTDPSTRPSLQYTNLRKDKIVPITRGEETHSVNPNATSELLDGDVLTVASRVDIRVQWHAICCYQQATVTKSVTLASCAALGIHISKKQVQNVTHHLTNTYAATAPHALSLVSASTFVKPEWLDEVLRLGNSSDGTSLEQTFTLPPIAKYRPAFNAALPSEQKTFKVWEPNEERPTMFTPFRFLCVGESKREIDSGLRELLTRAGAKVDVFDVSSGISKWRKALIRGKAKTNEELVLLAEEEACEAAVGKDSWRELVNEAQTFMLRFLTSRDIIQAILNMDTAKFNSSDFPDEHVPSSSPLPNIVPNTHAEEGSIIPAPEEPEPEPEPEQPAPRRLTRRAASLQPSQANPSNEEAPPPRKHLTRRAGIPIITGLDDPSILLNNLPDTSVVTPPAPEEPSVPKPRGRLKRRVGLSAAPEDAVDSLISNSLMSGVEAEPAEEPPLKKFKALFESIDPRNSGAQTDSGALDEDDSMSTPDAGSQTQTQTQHGNKRPGRTDNMPSSLRVVEEEEEESQAPIGAGPNELGKRKERSFDGDDVEMADVENALNSASGSNVGMGPAAKKRAVPANAVEHAAKGPPTGAQPAKAQAPTKLGKKGATASTGAATGKPDTDSVFLKAIASTKRGKKAEDDFDRDFNNLKITKTGLRADEVDNRPAWELLEDFGDETNLRGNFMVIQDLDVFKVATGGPRKRAVGSDPRWDGKPDFKKFKKQNTSVVRKTKIDLFISETNDTGLGPGYWKGGNSLPQSQEEDLSAVQMQPAKRATQASTKATQGQDRNQAMDIESDDMSLLQETRKRRKPPSKAEPPKKRTRGTKAPSDAAPALFLDSDSDTGSGFKMQEQEDMQLGGTLDDDDIDEGQTLKSSAEPTRKSTRMPAASKKKSAAIIVDDDSDDGAVFTGFGKKKGRK</sequence>
<feature type="compositionally biased region" description="Polar residues" evidence="1">
    <location>
        <begin position="406"/>
        <end position="415"/>
    </location>
</feature>
<feature type="compositionally biased region" description="Polar residues" evidence="1">
    <location>
        <begin position="536"/>
        <end position="551"/>
    </location>
</feature>
<evidence type="ECO:0000313" key="2">
    <source>
        <dbReference type="EMBL" id="KAJ7189850.1"/>
    </source>
</evidence>
<gene>
    <name evidence="2" type="ORF">GGX14DRAFT_607697</name>
</gene>